<dbReference type="PROSITE" id="PS51257">
    <property type="entry name" value="PROKAR_LIPOPROTEIN"/>
    <property type="match status" value="1"/>
</dbReference>
<dbReference type="InterPro" id="IPR025411">
    <property type="entry name" value="DUF4136"/>
</dbReference>
<feature type="region of interest" description="Disordered" evidence="1">
    <location>
        <begin position="25"/>
        <end position="45"/>
    </location>
</feature>
<evidence type="ECO:0000313" key="3">
    <source>
        <dbReference type="EMBL" id="SDT17264.1"/>
    </source>
</evidence>
<reference evidence="4" key="1">
    <citation type="submission" date="2016-10" db="EMBL/GenBank/DDBJ databases">
        <authorList>
            <person name="Varghese N."/>
            <person name="Submissions S."/>
        </authorList>
    </citation>
    <scope>NUCLEOTIDE SEQUENCE [LARGE SCALE GENOMIC DNA]</scope>
    <source>
        <strain evidence="4">KCTC 32247</strain>
    </source>
</reference>
<dbReference type="OrthoDB" id="7030024at2"/>
<accession>A0A1H1Y766</accession>
<dbReference type="AlphaFoldDB" id="A0A1H1Y766"/>
<protein>
    <recommendedName>
        <fullName evidence="2">DUF4136 domain-containing protein</fullName>
    </recommendedName>
</protein>
<sequence>MRRCLALLLVASLAGCRDNPYSASHLPYPPTPSDPQAAVRADPGSYPPPPLDLGRYRNWQWGMAIDEPLAGIVSAALDQRGLRPATAQAPATLELRVLQRTSIHQRQIFDEPAYGDGFAIYDRHAGYWGTTPVPIVRIVSFPVEVVRLELFDAQSGVRVWSGNGEAVRAGDGPASIADSLRRAVAEALSSFPPP</sequence>
<organism evidence="3 4">
    <name type="scientific">Pseudomonas oryzae</name>
    <dbReference type="NCBI Taxonomy" id="1392877"/>
    <lineage>
        <taxon>Bacteria</taxon>
        <taxon>Pseudomonadati</taxon>
        <taxon>Pseudomonadota</taxon>
        <taxon>Gammaproteobacteria</taxon>
        <taxon>Pseudomonadales</taxon>
        <taxon>Pseudomonadaceae</taxon>
        <taxon>Pseudomonas</taxon>
    </lineage>
</organism>
<evidence type="ECO:0000256" key="1">
    <source>
        <dbReference type="SAM" id="MobiDB-lite"/>
    </source>
</evidence>
<evidence type="ECO:0000313" key="4">
    <source>
        <dbReference type="Proteomes" id="UP000243359"/>
    </source>
</evidence>
<gene>
    <name evidence="3" type="ORF">SAMN05216221_3685</name>
</gene>
<dbReference type="Proteomes" id="UP000243359">
    <property type="component" value="Chromosome I"/>
</dbReference>
<proteinExistence type="predicted"/>
<evidence type="ECO:0000259" key="2">
    <source>
        <dbReference type="Pfam" id="PF13590"/>
    </source>
</evidence>
<dbReference type="STRING" id="1392877.SAMN05216221_3685"/>
<dbReference type="Pfam" id="PF13590">
    <property type="entry name" value="DUF4136"/>
    <property type="match status" value="1"/>
</dbReference>
<dbReference type="RefSeq" id="WP_090351166.1">
    <property type="nucleotide sequence ID" value="NZ_LT629751.1"/>
</dbReference>
<keyword evidence="4" id="KW-1185">Reference proteome</keyword>
<feature type="domain" description="DUF4136" evidence="2">
    <location>
        <begin position="67"/>
        <end position="193"/>
    </location>
</feature>
<name>A0A1H1Y766_9PSED</name>
<dbReference type="EMBL" id="LT629751">
    <property type="protein sequence ID" value="SDT17264.1"/>
    <property type="molecule type" value="Genomic_DNA"/>
</dbReference>